<evidence type="ECO:0000256" key="5">
    <source>
        <dbReference type="ARBA" id="ARBA00022692"/>
    </source>
</evidence>
<accession>A0ABS6FB12</accession>
<sequence length="167" mass="18883">MKTIKKLYGWIVELESGIALVLLALAIVLNAYEIFQRNFLGKSFIWLQEYSTLMLLWFALLGMCKIVNEHQDIYVDLFVKKFPKGLQKVIDVIVYALVTAFMVVAIIYTWKLFLSQEGNYTIVAAYPLQLRSLALLIGFVTMGLKNCASFVEGVIGLFRKNEEGGAA</sequence>
<dbReference type="Proteomes" id="UP000787672">
    <property type="component" value="Unassembled WGS sequence"/>
</dbReference>
<dbReference type="Pfam" id="PF04290">
    <property type="entry name" value="DctQ"/>
    <property type="match status" value="1"/>
</dbReference>
<reference evidence="11 12" key="1">
    <citation type="submission" date="2021-06" db="EMBL/GenBank/DDBJ databases">
        <authorList>
            <person name="Sun Q."/>
            <person name="Li D."/>
        </authorList>
    </citation>
    <scope>NUCLEOTIDE SEQUENCE [LARGE SCALE GENOMIC DNA]</scope>
    <source>
        <strain evidence="11 12">MSJ-2</strain>
    </source>
</reference>
<feature type="transmembrane region" description="Helical" evidence="9">
    <location>
        <begin position="50"/>
        <end position="68"/>
    </location>
</feature>
<keyword evidence="6 9" id="KW-1133">Transmembrane helix</keyword>
<comment type="caution">
    <text evidence="11">The sequence shown here is derived from an EMBL/GenBank/DDBJ whole genome shotgun (WGS) entry which is preliminary data.</text>
</comment>
<comment type="similarity">
    <text evidence="8">Belongs to the TRAP transporter small permease family.</text>
</comment>
<feature type="transmembrane region" description="Helical" evidence="9">
    <location>
        <begin position="7"/>
        <end position="30"/>
    </location>
</feature>
<protein>
    <submittedName>
        <fullName evidence="11">TRAP transporter small permease subunit</fullName>
    </submittedName>
</protein>
<evidence type="ECO:0000256" key="1">
    <source>
        <dbReference type="ARBA" id="ARBA00004429"/>
    </source>
</evidence>
<feature type="transmembrane region" description="Helical" evidence="9">
    <location>
        <begin position="89"/>
        <end position="110"/>
    </location>
</feature>
<keyword evidence="2" id="KW-0813">Transport</keyword>
<evidence type="ECO:0000313" key="11">
    <source>
        <dbReference type="EMBL" id="MBU5627479.1"/>
    </source>
</evidence>
<keyword evidence="5 9" id="KW-0812">Transmembrane</keyword>
<dbReference type="PANTHER" id="PTHR35011:SF2">
    <property type="entry name" value="2,3-DIKETO-L-GULONATE TRAP TRANSPORTER SMALL PERMEASE PROTEIN YIAM"/>
    <property type="match status" value="1"/>
</dbReference>
<evidence type="ECO:0000256" key="9">
    <source>
        <dbReference type="SAM" id="Phobius"/>
    </source>
</evidence>
<organism evidence="11 12">
    <name type="scientific">Dysosmobacter acutus</name>
    <dbReference type="NCBI Taxonomy" id="2841504"/>
    <lineage>
        <taxon>Bacteria</taxon>
        <taxon>Bacillati</taxon>
        <taxon>Bacillota</taxon>
        <taxon>Clostridia</taxon>
        <taxon>Eubacteriales</taxon>
        <taxon>Oscillospiraceae</taxon>
        <taxon>Dysosmobacter</taxon>
    </lineage>
</organism>
<evidence type="ECO:0000256" key="3">
    <source>
        <dbReference type="ARBA" id="ARBA00022475"/>
    </source>
</evidence>
<keyword evidence="12" id="KW-1185">Reference proteome</keyword>
<dbReference type="RefSeq" id="WP_216632836.1">
    <property type="nucleotide sequence ID" value="NZ_JAHLQN010000001.1"/>
</dbReference>
<keyword evidence="7 9" id="KW-0472">Membrane</keyword>
<evidence type="ECO:0000313" key="12">
    <source>
        <dbReference type="Proteomes" id="UP000787672"/>
    </source>
</evidence>
<gene>
    <name evidence="11" type="ORF">KQI82_11220</name>
</gene>
<evidence type="ECO:0000256" key="6">
    <source>
        <dbReference type="ARBA" id="ARBA00022989"/>
    </source>
</evidence>
<evidence type="ECO:0000256" key="8">
    <source>
        <dbReference type="ARBA" id="ARBA00038436"/>
    </source>
</evidence>
<evidence type="ECO:0000256" key="2">
    <source>
        <dbReference type="ARBA" id="ARBA00022448"/>
    </source>
</evidence>
<dbReference type="InterPro" id="IPR055348">
    <property type="entry name" value="DctQ"/>
</dbReference>
<name>A0ABS6FB12_9FIRM</name>
<feature type="transmembrane region" description="Helical" evidence="9">
    <location>
        <begin position="130"/>
        <end position="151"/>
    </location>
</feature>
<comment type="subcellular location">
    <subcellularLocation>
        <location evidence="1">Cell inner membrane</location>
        <topology evidence="1">Multi-pass membrane protein</topology>
    </subcellularLocation>
</comment>
<keyword evidence="4" id="KW-0997">Cell inner membrane</keyword>
<evidence type="ECO:0000256" key="4">
    <source>
        <dbReference type="ARBA" id="ARBA00022519"/>
    </source>
</evidence>
<dbReference type="EMBL" id="JAHLQN010000001">
    <property type="protein sequence ID" value="MBU5627479.1"/>
    <property type="molecule type" value="Genomic_DNA"/>
</dbReference>
<proteinExistence type="inferred from homology"/>
<dbReference type="InterPro" id="IPR007387">
    <property type="entry name" value="TRAP_DctQ"/>
</dbReference>
<keyword evidence="3" id="KW-1003">Cell membrane</keyword>
<feature type="domain" description="Tripartite ATP-independent periplasmic transporters DctQ component" evidence="10">
    <location>
        <begin position="28"/>
        <end position="152"/>
    </location>
</feature>
<dbReference type="PANTHER" id="PTHR35011">
    <property type="entry name" value="2,3-DIKETO-L-GULONATE TRAP TRANSPORTER SMALL PERMEASE PROTEIN YIAM"/>
    <property type="match status" value="1"/>
</dbReference>
<evidence type="ECO:0000259" key="10">
    <source>
        <dbReference type="Pfam" id="PF04290"/>
    </source>
</evidence>
<evidence type="ECO:0000256" key="7">
    <source>
        <dbReference type="ARBA" id="ARBA00023136"/>
    </source>
</evidence>